<dbReference type="KEGG" id="kst:KSMBR1_3564"/>
<reference evidence="4" key="4">
    <citation type="submission" date="2017-10" db="EMBL/GenBank/DDBJ databases">
        <authorList>
            <person name="Frank J."/>
        </authorList>
    </citation>
    <scope>NUCLEOTIDE SEQUENCE [LARGE SCALE GENOMIC DNA]</scope>
</reference>
<proteinExistence type="predicted"/>
<reference evidence="2 5" key="5">
    <citation type="submission" date="2020-02" db="EMBL/GenBank/DDBJ databases">
        <title>Newly sequenced genome of strain CSTR1 showed variability in Candidatus Kuenenia stuttgartiensis genomes.</title>
        <authorList>
            <person name="Ding C."/>
            <person name="Adrian L."/>
        </authorList>
    </citation>
    <scope>NUCLEOTIDE SEQUENCE [LARGE SCALE GENOMIC DNA]</scope>
    <source>
        <strain evidence="2 5">CSTR1</strain>
    </source>
</reference>
<dbReference type="Proteomes" id="UP000221734">
    <property type="component" value="Chromosome Kuenenia_stuttgartiensis_MBR1"/>
</dbReference>
<dbReference type="EMBL" id="CT573071">
    <property type="protein sequence ID" value="CAJ74712.1"/>
    <property type="molecule type" value="Genomic_DNA"/>
</dbReference>
<dbReference type="AlphaFoldDB" id="Q1Q3W4"/>
<reference evidence="3" key="3">
    <citation type="submission" date="2017-10" db="EMBL/GenBank/DDBJ databases">
        <authorList>
            <person name="Banno H."/>
            <person name="Chua N.-H."/>
        </authorList>
    </citation>
    <scope>NUCLEOTIDE SEQUENCE [LARGE SCALE GENOMIC DNA]</scope>
    <source>
        <strain evidence="3">Kuenenia_mbr1_ru-nijmegen</strain>
    </source>
</reference>
<gene>
    <name evidence="2" type="ORF">KsCSTR_24400</name>
    <name evidence="3" type="ORF">KSMBR1_3564</name>
    <name evidence="1" type="ORF">kuste3949</name>
</gene>
<dbReference type="EMBL" id="LT934425">
    <property type="protein sequence ID" value="SOH06037.1"/>
    <property type="molecule type" value="Genomic_DNA"/>
</dbReference>
<keyword evidence="4" id="KW-1185">Reference proteome</keyword>
<dbReference type="EMBL" id="CP049055">
    <property type="protein sequence ID" value="QII11819.1"/>
    <property type="molecule type" value="Genomic_DNA"/>
</dbReference>
<reference evidence="1" key="1">
    <citation type="journal article" date="2006" name="Nature">
        <title>Deciphering the evolution and metabolism of an anammox bacterium from a community genome.</title>
        <authorList>
            <person name="Strous M."/>
            <person name="Pelletier E."/>
            <person name="Mangenot S."/>
            <person name="Rattei T."/>
            <person name="Lehner A."/>
            <person name="Taylor M.W."/>
            <person name="Horn M."/>
            <person name="Daims H."/>
            <person name="Bartol-Mavel D."/>
            <person name="Wincker P."/>
            <person name="Barbe V."/>
            <person name="Fonknechten N."/>
            <person name="Vallenet D."/>
            <person name="Segurens B."/>
            <person name="Schenowitz-Truong C."/>
            <person name="Medigue C."/>
            <person name="Collingro A."/>
            <person name="Snel B."/>
            <person name="Dutilh B.E."/>
            <person name="OpDenCamp H.J.M."/>
            <person name="vanDerDrift C."/>
            <person name="Cirpus I."/>
            <person name="vanDePas-Schoonen K.T."/>
            <person name="Harhangi H.R."/>
            <person name="vanNiftrik L."/>
            <person name="Schmid M."/>
            <person name="Keltjens J."/>
            <person name="vanDeVossenberg J."/>
            <person name="Kartal B."/>
            <person name="Meier H."/>
            <person name="Frishman D."/>
            <person name="Huynen M.A."/>
            <person name="Mewes H."/>
            <person name="Weissenbach J."/>
            <person name="Jetten M.S.M."/>
            <person name="Wagner M."/>
            <person name="LePaslier D."/>
        </authorList>
    </citation>
    <scope>NUCLEOTIDE SEQUENCE</scope>
</reference>
<evidence type="ECO:0000313" key="4">
    <source>
        <dbReference type="Proteomes" id="UP000221734"/>
    </source>
</evidence>
<organism evidence="1">
    <name type="scientific">Kuenenia stuttgartiensis</name>
    <dbReference type="NCBI Taxonomy" id="174633"/>
    <lineage>
        <taxon>Bacteria</taxon>
        <taxon>Pseudomonadati</taxon>
        <taxon>Planctomycetota</taxon>
        <taxon>Candidatus Brocadiia</taxon>
        <taxon>Candidatus Brocadiales</taxon>
        <taxon>Candidatus Brocadiaceae</taxon>
        <taxon>Candidatus Kuenenia</taxon>
    </lineage>
</organism>
<evidence type="ECO:0000313" key="1">
    <source>
        <dbReference type="EMBL" id="CAJ74712.1"/>
    </source>
</evidence>
<dbReference type="Proteomes" id="UP000501926">
    <property type="component" value="Chromosome"/>
</dbReference>
<evidence type="ECO:0000313" key="5">
    <source>
        <dbReference type="Proteomes" id="UP000501926"/>
    </source>
</evidence>
<evidence type="ECO:0000313" key="3">
    <source>
        <dbReference type="EMBL" id="SOH06037.1"/>
    </source>
</evidence>
<reference evidence="1" key="2">
    <citation type="submission" date="2006-01" db="EMBL/GenBank/DDBJ databases">
        <authorList>
            <person name="Genoscope"/>
        </authorList>
    </citation>
    <scope>NUCLEOTIDE SEQUENCE</scope>
</reference>
<name>Q1Q3W4_KUEST</name>
<sequence>MTITGQIKKITLEILASRPDGIRHSELGRATRTNNPSFKPNTINGATWDLDATYPKEIYKPDRGVFRLIKFISFCYKSIQ</sequence>
<evidence type="ECO:0000313" key="2">
    <source>
        <dbReference type="EMBL" id="QII11819.1"/>
    </source>
</evidence>
<protein>
    <submittedName>
        <fullName evidence="1">Uncharacterized protein</fullName>
    </submittedName>
</protein>
<accession>Q1Q3W4</accession>